<sequence length="183" mass="20888">EIFGKMNWQEKAIKYLKNSLYPIPAELNEIDWKSSLSPKTDRLAQHLCAFSNQEDGGFLVYGMNDDATMFSVTKEESDTIIKTLGNIALHNLSQSIQIQHNTIEYEGNALLFIYVPEQTEKPVYMRGKTIYDSYHRSAGQTVKMSPQEVKQMIAESQGLLFHEQIAMTRVTADDVLKLLDYNS</sequence>
<feature type="non-terminal residue" evidence="2">
    <location>
        <position position="183"/>
    </location>
</feature>
<accession>A0A5J4P8E1</accession>
<dbReference type="InterPro" id="IPR038461">
    <property type="entry name" value="Schlafen_AlbA_2_dom_sf"/>
</dbReference>
<feature type="non-terminal residue" evidence="2">
    <location>
        <position position="1"/>
    </location>
</feature>
<feature type="domain" description="Schlafen AlbA-2" evidence="1">
    <location>
        <begin position="26"/>
        <end position="144"/>
    </location>
</feature>
<dbReference type="AlphaFoldDB" id="A0A5J4P8E1"/>
<dbReference type="EMBL" id="SNRY01011182">
    <property type="protein sequence ID" value="KAA6304844.1"/>
    <property type="molecule type" value="Genomic_DNA"/>
</dbReference>
<dbReference type="PANTHER" id="PTHR30595:SF6">
    <property type="entry name" value="SCHLAFEN ALBA-2 DOMAIN-CONTAINING PROTEIN"/>
    <property type="match status" value="1"/>
</dbReference>
<comment type="caution">
    <text evidence="2">The sequence shown here is derived from an EMBL/GenBank/DDBJ whole genome shotgun (WGS) entry which is preliminary data.</text>
</comment>
<reference evidence="2" key="1">
    <citation type="submission" date="2019-03" db="EMBL/GenBank/DDBJ databases">
        <title>Single cell metagenomics reveals metabolic interactions within the superorganism composed of flagellate Streblomastix strix and complex community of Bacteroidetes bacteria on its surface.</title>
        <authorList>
            <person name="Treitli S.C."/>
            <person name="Kolisko M."/>
            <person name="Husnik F."/>
            <person name="Keeling P."/>
            <person name="Hampl V."/>
        </authorList>
    </citation>
    <scope>NUCLEOTIDE SEQUENCE</scope>
    <source>
        <strain evidence="2">STM</strain>
    </source>
</reference>
<protein>
    <recommendedName>
        <fullName evidence="1">Schlafen AlbA-2 domain-containing protein</fullName>
    </recommendedName>
</protein>
<evidence type="ECO:0000313" key="2">
    <source>
        <dbReference type="EMBL" id="KAA6304844.1"/>
    </source>
</evidence>
<dbReference type="Gene3D" id="3.30.950.30">
    <property type="entry name" value="Schlafen, AAA domain"/>
    <property type="match status" value="1"/>
</dbReference>
<organism evidence="2">
    <name type="scientific">termite gut metagenome</name>
    <dbReference type="NCBI Taxonomy" id="433724"/>
    <lineage>
        <taxon>unclassified sequences</taxon>
        <taxon>metagenomes</taxon>
        <taxon>organismal metagenomes</taxon>
    </lineage>
</organism>
<name>A0A5J4P8E1_9ZZZZ</name>
<proteinExistence type="predicted"/>
<evidence type="ECO:0000259" key="1">
    <source>
        <dbReference type="Pfam" id="PF04326"/>
    </source>
</evidence>
<dbReference type="InterPro" id="IPR007421">
    <property type="entry name" value="Schlafen_AlbA_2_dom"/>
</dbReference>
<dbReference type="PANTHER" id="PTHR30595">
    <property type="entry name" value="GLPR-RELATED TRANSCRIPTIONAL REPRESSOR"/>
    <property type="match status" value="1"/>
</dbReference>
<gene>
    <name evidence="2" type="ORF">EZS27_043505</name>
</gene>
<dbReference type="Pfam" id="PF04326">
    <property type="entry name" value="SLFN_AlbA_2"/>
    <property type="match status" value="1"/>
</dbReference>